<protein>
    <submittedName>
        <fullName evidence="1">Uncharacterized protein</fullName>
    </submittedName>
</protein>
<dbReference type="EMBL" id="JACGWS010000002">
    <property type="protein sequence ID" value="MBC8753978.1"/>
    <property type="molecule type" value="Genomic_DNA"/>
</dbReference>
<accession>A0ABR7Q632</accession>
<organism evidence="1 2">
    <name type="scientific">Kordia aestuariivivens</name>
    <dbReference type="NCBI Taxonomy" id="2759037"/>
    <lineage>
        <taxon>Bacteria</taxon>
        <taxon>Pseudomonadati</taxon>
        <taxon>Bacteroidota</taxon>
        <taxon>Flavobacteriia</taxon>
        <taxon>Flavobacteriales</taxon>
        <taxon>Flavobacteriaceae</taxon>
        <taxon>Kordia</taxon>
    </lineage>
</organism>
<keyword evidence="2" id="KW-1185">Reference proteome</keyword>
<reference evidence="1 2" key="1">
    <citation type="submission" date="2020-07" db="EMBL/GenBank/DDBJ databases">
        <title>Description of Kordia aestuariivivens sp. nov., isolated from a tidal flat.</title>
        <authorList>
            <person name="Park S."/>
            <person name="Yoon J.-H."/>
        </authorList>
    </citation>
    <scope>NUCLEOTIDE SEQUENCE [LARGE SCALE GENOMIC DNA]</scope>
    <source>
        <strain evidence="1 2">YSTF-M3</strain>
    </source>
</reference>
<dbReference type="Proteomes" id="UP000619238">
    <property type="component" value="Unassembled WGS sequence"/>
</dbReference>
<name>A0ABR7Q632_9FLAO</name>
<comment type="caution">
    <text evidence="1">The sequence shown here is derived from an EMBL/GenBank/DDBJ whole genome shotgun (WGS) entry which is preliminary data.</text>
</comment>
<sequence length="107" mass="12468">MKDKNQDRHEKLIDFLSQFSQYQDHNGKSSLTKVKESRTSGQVEKISTNDINKGVVIFTDLLNIYSGSVGKFDLYRLLQAYISVPEFRDKINEVVEEALKYKYQTKK</sequence>
<gene>
    <name evidence="1" type="ORF">H2O64_04800</name>
</gene>
<evidence type="ECO:0000313" key="2">
    <source>
        <dbReference type="Proteomes" id="UP000619238"/>
    </source>
</evidence>
<evidence type="ECO:0000313" key="1">
    <source>
        <dbReference type="EMBL" id="MBC8753978.1"/>
    </source>
</evidence>
<dbReference type="RefSeq" id="WP_187561012.1">
    <property type="nucleotide sequence ID" value="NZ_JACGWS010000002.1"/>
</dbReference>
<proteinExistence type="predicted"/>